<proteinExistence type="inferred from homology"/>
<sequence>MAVRVDRGPLLSMLLFIFIIFIFCQNSCDALTAPQFLKVPMDQIGVSGGVVSFVCQATGDPKPQVFWNKKGKKVNSQRIETIEFDEGAGAVLRIQPLRAPRDENAYECVAKNTEGEITKTSTLSIIREDLLPFGFPSIDMGPQLKVVERTRTATMLCAASGIPDPEISWFKDFLPVEPALSQGRIKQLRSGALQIERSEETDQGKYECVASNAQGVRYSSPANLYVRVRRVPPRFTILPSSHEIMPGGSVNITCVAVGSPMPYVKWMLNSEDLTPEDEMPVGRNVLELNGVRESANYTCVAMSSLGIIEAVAQVIVKSLPRAPGTPIVTETTPTSVTITWDSGNPDPVSYYIIQYRARSPDSKFETVDSITTTRYSIGGLYPNTEYEIRVSAVNTIGQGPPSNKVEARTGEQAPASPPRNIQARIISQNAVMVRWDEPEEPNGMIKGYRVYYTMDPSQPMSNWQIHNVQDSTITTIHSLVPSETYTIRVLAFTSVGDGPFSDPVHVKVRPGVPGQPGKFSVGKVTDTSVELTWDPAYSKEPVKVYELIYKSPDLGVQEKRNFEPRTAYVVEGLRANTEYTFSLAAVSNKGIGAFTNEISQRTAQASMCERDRIIQCVKPVLTENQWMLEVEHVCPVLSVCVTHRGLLWYPDSALERLEAAGAERPTSVFPSQSSLSERKREHN</sequence>
<feature type="domain" description="Fibronectin type-III" evidence="19">
    <location>
        <begin position="322"/>
        <end position="412"/>
    </location>
</feature>
<dbReference type="InterPro" id="IPR003961">
    <property type="entry name" value="FN3_dom"/>
</dbReference>
<dbReference type="EC" id="3.1.3.48" evidence="3"/>
<dbReference type="Gene3D" id="2.60.40.10">
    <property type="entry name" value="Immunoglobulins"/>
    <property type="match status" value="6"/>
</dbReference>
<dbReference type="GO" id="GO:0031430">
    <property type="term" value="C:M band"/>
    <property type="evidence" value="ECO:0007669"/>
    <property type="project" value="TreeGrafter"/>
</dbReference>
<dbReference type="InterPro" id="IPR050964">
    <property type="entry name" value="Striated_Muscle_Regulatory"/>
</dbReference>
<feature type="region of interest" description="Disordered" evidence="16">
    <location>
        <begin position="397"/>
        <end position="417"/>
    </location>
</feature>
<dbReference type="InterPro" id="IPR013098">
    <property type="entry name" value="Ig_I-set"/>
</dbReference>
<evidence type="ECO:0000256" key="8">
    <source>
        <dbReference type="ARBA" id="ARBA00022912"/>
    </source>
</evidence>
<feature type="chain" id="PRO_5042850330" description="protein-tyrosine-phosphatase" evidence="17">
    <location>
        <begin position="31"/>
        <end position="683"/>
    </location>
</feature>
<keyword evidence="10" id="KW-0472">Membrane</keyword>
<evidence type="ECO:0000313" key="20">
    <source>
        <dbReference type="EMBL" id="KAK7163831.1"/>
    </source>
</evidence>
<dbReference type="FunFam" id="2.60.40.10:FF:000027">
    <property type="entry name" value="receptor-type tyrosine-protein phosphatase delta isoform X1"/>
    <property type="match status" value="1"/>
</dbReference>
<dbReference type="AlphaFoldDB" id="A0AAN9D720"/>
<feature type="domain" description="Ig-like" evidence="18">
    <location>
        <begin position="136"/>
        <end position="219"/>
    </location>
</feature>
<evidence type="ECO:0000256" key="9">
    <source>
        <dbReference type="ARBA" id="ARBA00022989"/>
    </source>
</evidence>
<name>A0AAN9D720_9TELE</name>
<keyword evidence="9" id="KW-1133">Transmembrane helix</keyword>
<dbReference type="CDD" id="cd05739">
    <property type="entry name" value="IgI_3_RPTP_IIa_LAR_like"/>
    <property type="match status" value="1"/>
</dbReference>
<comment type="caution">
    <text evidence="20">The sequence shown here is derived from an EMBL/GenBank/DDBJ whole genome shotgun (WGS) entry which is preliminary data.</text>
</comment>
<reference evidence="20 21" key="1">
    <citation type="submission" date="2024-02" db="EMBL/GenBank/DDBJ databases">
        <title>Chromosome-level genome assembly of the Eurasian Minnow (Phoxinus phoxinus).</title>
        <authorList>
            <person name="Oriowo T.O."/>
            <person name="Martin S."/>
            <person name="Stange M."/>
            <person name="Chrysostomakis Y."/>
            <person name="Brown T."/>
            <person name="Winkler S."/>
            <person name="Kukowka S."/>
            <person name="Myers E.W."/>
            <person name="Bohne A."/>
        </authorList>
    </citation>
    <scope>NUCLEOTIDE SEQUENCE [LARGE SCALE GENOMIC DNA]</scope>
    <source>
        <strain evidence="20">ZFMK-TIS-60720</strain>
        <tissue evidence="20">Whole Organism</tissue>
    </source>
</reference>
<keyword evidence="13" id="KW-0325">Glycoprotein</keyword>
<organism evidence="20 21">
    <name type="scientific">Phoxinus phoxinus</name>
    <name type="common">Eurasian minnow</name>
    <dbReference type="NCBI Taxonomy" id="58324"/>
    <lineage>
        <taxon>Eukaryota</taxon>
        <taxon>Metazoa</taxon>
        <taxon>Chordata</taxon>
        <taxon>Craniata</taxon>
        <taxon>Vertebrata</taxon>
        <taxon>Euteleostomi</taxon>
        <taxon>Actinopterygii</taxon>
        <taxon>Neopterygii</taxon>
        <taxon>Teleostei</taxon>
        <taxon>Ostariophysi</taxon>
        <taxon>Cypriniformes</taxon>
        <taxon>Leuciscidae</taxon>
        <taxon>Phoxininae</taxon>
        <taxon>Phoxinus</taxon>
    </lineage>
</organism>
<evidence type="ECO:0000256" key="2">
    <source>
        <dbReference type="ARBA" id="ARBA00010504"/>
    </source>
</evidence>
<dbReference type="SMART" id="SM00060">
    <property type="entry name" value="FN3"/>
    <property type="match status" value="3"/>
</dbReference>
<feature type="domain" description="Fibronectin type-III" evidence="19">
    <location>
        <begin position="417"/>
        <end position="511"/>
    </location>
</feature>
<dbReference type="PRINTS" id="PR00014">
    <property type="entry name" value="FNTYPEIII"/>
</dbReference>
<evidence type="ECO:0000256" key="12">
    <source>
        <dbReference type="ARBA" id="ARBA00023170"/>
    </source>
</evidence>
<dbReference type="InterPro" id="IPR036116">
    <property type="entry name" value="FN3_sf"/>
</dbReference>
<keyword evidence="21" id="KW-1185">Reference proteome</keyword>
<dbReference type="Proteomes" id="UP001364617">
    <property type="component" value="Unassembled WGS sequence"/>
</dbReference>
<dbReference type="PANTHER" id="PTHR13817">
    <property type="entry name" value="TITIN"/>
    <property type="match status" value="1"/>
</dbReference>
<dbReference type="GO" id="GO:0045214">
    <property type="term" value="P:sarcomere organization"/>
    <property type="evidence" value="ECO:0007669"/>
    <property type="project" value="TreeGrafter"/>
</dbReference>
<evidence type="ECO:0000256" key="14">
    <source>
        <dbReference type="ARBA" id="ARBA00023319"/>
    </source>
</evidence>
<evidence type="ECO:0000256" key="10">
    <source>
        <dbReference type="ARBA" id="ARBA00023136"/>
    </source>
</evidence>
<evidence type="ECO:0000259" key="19">
    <source>
        <dbReference type="PROSITE" id="PS50853"/>
    </source>
</evidence>
<feature type="domain" description="Fibronectin type-III" evidence="19">
    <location>
        <begin position="515"/>
        <end position="605"/>
    </location>
</feature>
<evidence type="ECO:0000256" key="1">
    <source>
        <dbReference type="ARBA" id="ARBA00004479"/>
    </source>
</evidence>
<evidence type="ECO:0000256" key="6">
    <source>
        <dbReference type="ARBA" id="ARBA00022737"/>
    </source>
</evidence>
<keyword evidence="12" id="KW-0675">Receptor</keyword>
<evidence type="ECO:0000256" key="3">
    <source>
        <dbReference type="ARBA" id="ARBA00013064"/>
    </source>
</evidence>
<evidence type="ECO:0000259" key="18">
    <source>
        <dbReference type="PROSITE" id="PS50835"/>
    </source>
</evidence>
<evidence type="ECO:0000256" key="5">
    <source>
        <dbReference type="ARBA" id="ARBA00022729"/>
    </source>
</evidence>
<keyword evidence="7" id="KW-0378">Hydrolase</keyword>
<dbReference type="SUPFAM" id="SSF48726">
    <property type="entry name" value="Immunoglobulin"/>
    <property type="match status" value="3"/>
</dbReference>
<evidence type="ECO:0000256" key="17">
    <source>
        <dbReference type="SAM" id="SignalP"/>
    </source>
</evidence>
<dbReference type="FunFam" id="2.60.40.10:FF:000068">
    <property type="entry name" value="receptor-type tyrosine-protein phosphatase delta isoform X1"/>
    <property type="match status" value="1"/>
</dbReference>
<dbReference type="FunFam" id="2.60.40.10:FF:000023">
    <property type="entry name" value="receptor-type tyrosine-protein phosphatase delta isoform X2"/>
    <property type="match status" value="1"/>
</dbReference>
<dbReference type="PROSITE" id="PS50853">
    <property type="entry name" value="FN3"/>
    <property type="match status" value="3"/>
</dbReference>
<feature type="region of interest" description="Disordered" evidence="16">
    <location>
        <begin position="663"/>
        <end position="683"/>
    </location>
</feature>
<dbReference type="CDD" id="cd05738">
    <property type="entry name" value="IgI_2_RPTP_IIa_LAR_like"/>
    <property type="match status" value="1"/>
</dbReference>
<feature type="signal peptide" evidence="17">
    <location>
        <begin position="1"/>
        <end position="30"/>
    </location>
</feature>
<dbReference type="PANTHER" id="PTHR13817:SF173">
    <property type="entry name" value="FRAZZLED"/>
    <property type="match status" value="1"/>
</dbReference>
<evidence type="ECO:0000256" key="11">
    <source>
        <dbReference type="ARBA" id="ARBA00023157"/>
    </source>
</evidence>
<keyword evidence="6" id="KW-0677">Repeat</keyword>
<accession>A0AAN9D720</accession>
<feature type="domain" description="Ig-like" evidence="18">
    <location>
        <begin position="34"/>
        <end position="124"/>
    </location>
</feature>
<evidence type="ECO:0000256" key="15">
    <source>
        <dbReference type="ARBA" id="ARBA00051722"/>
    </source>
</evidence>
<keyword evidence="5 17" id="KW-0732">Signal</keyword>
<dbReference type="InterPro" id="IPR003598">
    <property type="entry name" value="Ig_sub2"/>
</dbReference>
<dbReference type="GO" id="GO:0004725">
    <property type="term" value="F:protein tyrosine phosphatase activity"/>
    <property type="evidence" value="ECO:0007669"/>
    <property type="project" value="UniProtKB-EC"/>
</dbReference>
<evidence type="ECO:0000256" key="4">
    <source>
        <dbReference type="ARBA" id="ARBA00022692"/>
    </source>
</evidence>
<dbReference type="InterPro" id="IPR036179">
    <property type="entry name" value="Ig-like_dom_sf"/>
</dbReference>
<keyword evidence="14" id="KW-0393">Immunoglobulin domain</keyword>
<keyword evidence="11" id="KW-1015">Disulfide bond</keyword>
<dbReference type="FunFam" id="2.60.40.10:FF:000036">
    <property type="entry name" value="receptor-type tyrosine-protein phosphatase delta isoform X1"/>
    <property type="match status" value="1"/>
</dbReference>
<keyword evidence="8" id="KW-0904">Protein phosphatase</keyword>
<dbReference type="FunFam" id="2.60.40.10:FF:000015">
    <property type="entry name" value="receptor-type tyrosine-protein phosphatase delta isoform X2"/>
    <property type="match status" value="1"/>
</dbReference>
<dbReference type="InterPro" id="IPR003599">
    <property type="entry name" value="Ig_sub"/>
</dbReference>
<evidence type="ECO:0000256" key="16">
    <source>
        <dbReference type="SAM" id="MobiDB-lite"/>
    </source>
</evidence>
<dbReference type="Pfam" id="PF00041">
    <property type="entry name" value="fn3"/>
    <property type="match status" value="3"/>
</dbReference>
<dbReference type="GO" id="GO:0005886">
    <property type="term" value="C:plasma membrane"/>
    <property type="evidence" value="ECO:0007669"/>
    <property type="project" value="UniProtKB-ARBA"/>
</dbReference>
<evidence type="ECO:0000313" key="21">
    <source>
        <dbReference type="Proteomes" id="UP001364617"/>
    </source>
</evidence>
<dbReference type="Pfam" id="PF13927">
    <property type="entry name" value="Ig_3"/>
    <property type="match status" value="2"/>
</dbReference>
<dbReference type="CDD" id="cd00063">
    <property type="entry name" value="FN3"/>
    <property type="match status" value="3"/>
</dbReference>
<protein>
    <recommendedName>
        <fullName evidence="3">protein-tyrosine-phosphatase</fullName>
        <ecNumber evidence="3">3.1.3.48</ecNumber>
    </recommendedName>
</protein>
<dbReference type="SMART" id="SM00409">
    <property type="entry name" value="IG"/>
    <property type="match status" value="3"/>
</dbReference>
<comment type="similarity">
    <text evidence="2">Belongs to the protein-tyrosine phosphatase family. Receptor class 2A subfamily.</text>
</comment>
<dbReference type="EMBL" id="JAYKXH010000007">
    <property type="protein sequence ID" value="KAK7163831.1"/>
    <property type="molecule type" value="Genomic_DNA"/>
</dbReference>
<dbReference type="FunFam" id="2.60.40.10:FF:000010">
    <property type="entry name" value="receptor-type tyrosine-protein phosphatase delta isoform X1"/>
    <property type="match status" value="1"/>
</dbReference>
<dbReference type="InterPro" id="IPR007110">
    <property type="entry name" value="Ig-like_dom"/>
</dbReference>
<evidence type="ECO:0000256" key="13">
    <source>
        <dbReference type="ARBA" id="ARBA00023180"/>
    </source>
</evidence>
<comment type="subcellular location">
    <subcellularLocation>
        <location evidence="1">Membrane</location>
        <topology evidence="1">Single-pass type I membrane protein</topology>
    </subcellularLocation>
</comment>
<dbReference type="SMART" id="SM00408">
    <property type="entry name" value="IGc2"/>
    <property type="match status" value="3"/>
</dbReference>
<keyword evidence="4" id="KW-0812">Transmembrane</keyword>
<dbReference type="SUPFAM" id="SSF49265">
    <property type="entry name" value="Fibronectin type III"/>
    <property type="match status" value="2"/>
</dbReference>
<dbReference type="InterPro" id="IPR013783">
    <property type="entry name" value="Ig-like_fold"/>
</dbReference>
<dbReference type="Pfam" id="PF07679">
    <property type="entry name" value="I-set"/>
    <property type="match status" value="1"/>
</dbReference>
<dbReference type="PROSITE" id="PS50835">
    <property type="entry name" value="IG_LIKE"/>
    <property type="match status" value="3"/>
</dbReference>
<evidence type="ECO:0000256" key="7">
    <source>
        <dbReference type="ARBA" id="ARBA00022801"/>
    </source>
</evidence>
<gene>
    <name evidence="20" type="ORF">R3I93_007797</name>
</gene>
<comment type="catalytic activity">
    <reaction evidence="15">
        <text>O-phospho-L-tyrosyl-[protein] + H2O = L-tyrosyl-[protein] + phosphate</text>
        <dbReference type="Rhea" id="RHEA:10684"/>
        <dbReference type="Rhea" id="RHEA-COMP:10136"/>
        <dbReference type="Rhea" id="RHEA-COMP:20101"/>
        <dbReference type="ChEBI" id="CHEBI:15377"/>
        <dbReference type="ChEBI" id="CHEBI:43474"/>
        <dbReference type="ChEBI" id="CHEBI:46858"/>
        <dbReference type="ChEBI" id="CHEBI:61978"/>
        <dbReference type="EC" id="3.1.3.48"/>
    </reaction>
</comment>
<feature type="domain" description="Ig-like" evidence="18">
    <location>
        <begin position="233"/>
        <end position="315"/>
    </location>
</feature>